<gene>
    <name evidence="1" type="ORF">PTTW11_05140</name>
</gene>
<sequence>MKCAFFFLIALLSALALSSATSSVLSPPFATIDTSPVVTSNPQLAWYTDNKYVNGEDLLAGLAAKTGANVTWSVAPYSNASTSEGGFANINADDGPVPNMQGRYAVDLRIGRNPTHVGTFRGKRLYNRIYSMLKDCCIANHDPSILGYCETTRPECNEQCHLFNVVYSNGHSTYRSDSTTSLTVHYSYFNDKDHPGIQDLAFRMVAKIYQTMADDNNNCAYWHFPGTRRTIICYVASKLELAFATNGGPILGVLNVELTWNKDTPDNTFHCATSLNAIDALMWGENRDSLAGIMKWPKDKILPFTFCADSPCFKQRLKIQEQWYEGSGCKRPQWPNGCHPGSEKNSPDLNCPPVQ</sequence>
<proteinExistence type="predicted"/>
<name>A0A7D9N2I2_9PLEO</name>
<organism evidence="1 2">
    <name type="scientific">Pyrenophora teres f. teres</name>
    <dbReference type="NCBI Taxonomy" id="97479"/>
    <lineage>
        <taxon>Eukaryota</taxon>
        <taxon>Fungi</taxon>
        <taxon>Dikarya</taxon>
        <taxon>Ascomycota</taxon>
        <taxon>Pezizomycotina</taxon>
        <taxon>Dothideomycetes</taxon>
        <taxon>Pleosporomycetidae</taxon>
        <taxon>Pleosporales</taxon>
        <taxon>Pleosporineae</taxon>
        <taxon>Pleosporaceae</taxon>
        <taxon>Pyrenophora</taxon>
    </lineage>
</organism>
<protein>
    <submittedName>
        <fullName evidence="1">Uncharacterized protein</fullName>
    </submittedName>
</protein>
<evidence type="ECO:0000313" key="2">
    <source>
        <dbReference type="Proteomes" id="UP000472372"/>
    </source>
</evidence>
<dbReference type="Proteomes" id="UP000472372">
    <property type="component" value="Chromosome 4"/>
</dbReference>
<accession>A0A7D9N2I2</accession>
<dbReference type="EMBL" id="HG992980">
    <property type="protein sequence ID" value="CAE7033101.1"/>
    <property type="molecule type" value="Genomic_DNA"/>
</dbReference>
<evidence type="ECO:0000313" key="1">
    <source>
        <dbReference type="EMBL" id="CAE7033101.1"/>
    </source>
</evidence>
<dbReference type="AlphaFoldDB" id="A0A7D9N2I2"/>
<reference evidence="1" key="1">
    <citation type="submission" date="2021-02" db="EMBL/GenBank/DDBJ databases">
        <authorList>
            <person name="Syme A R."/>
            <person name="Syme A R."/>
            <person name="Moolhuijzen P."/>
        </authorList>
    </citation>
    <scope>NUCLEOTIDE SEQUENCE</scope>
    <source>
        <strain evidence="1">W1-1</strain>
    </source>
</reference>